<dbReference type="PANTHER" id="PTHR12755">
    <property type="entry name" value="CLEAVAGE/POLYADENYLATION FACTOR IA SUBUNIT CLP1P"/>
    <property type="match status" value="1"/>
</dbReference>
<dbReference type="EMBL" id="AJWK01017983">
    <property type="status" value="NOT_ANNOTATED_CDS"/>
    <property type="molecule type" value="Genomic_DNA"/>
</dbReference>
<dbReference type="EnsemblMetazoa" id="LLOJ005691-RA">
    <property type="protein sequence ID" value="LLOJ005691-PA"/>
    <property type="gene ID" value="LLOJ005691"/>
</dbReference>
<evidence type="ECO:0000313" key="2">
    <source>
        <dbReference type="EnsemblMetazoa" id="LLOJ005691-PA"/>
    </source>
</evidence>
<dbReference type="PANTHER" id="PTHR12755:SF6">
    <property type="entry name" value="POLYRIBONUCLEOTIDE 5'-HYDROXYL-KINASE CLP1"/>
    <property type="match status" value="1"/>
</dbReference>
<dbReference type="Proteomes" id="UP000092461">
    <property type="component" value="Unassembled WGS sequence"/>
</dbReference>
<dbReference type="AlphaFoldDB" id="A0A1B0CM03"/>
<reference evidence="2" key="1">
    <citation type="submission" date="2020-05" db="UniProtKB">
        <authorList>
            <consortium name="EnsemblMetazoa"/>
        </authorList>
    </citation>
    <scope>IDENTIFICATION</scope>
    <source>
        <strain evidence="2">Jacobina</strain>
    </source>
</reference>
<keyword evidence="3" id="KW-1185">Reference proteome</keyword>
<proteinExistence type="predicted"/>
<organism evidence="2 3">
    <name type="scientific">Lutzomyia longipalpis</name>
    <name type="common">Sand fly</name>
    <dbReference type="NCBI Taxonomy" id="7200"/>
    <lineage>
        <taxon>Eukaryota</taxon>
        <taxon>Metazoa</taxon>
        <taxon>Ecdysozoa</taxon>
        <taxon>Arthropoda</taxon>
        <taxon>Hexapoda</taxon>
        <taxon>Insecta</taxon>
        <taxon>Pterygota</taxon>
        <taxon>Neoptera</taxon>
        <taxon>Endopterygota</taxon>
        <taxon>Diptera</taxon>
        <taxon>Nematocera</taxon>
        <taxon>Psychodoidea</taxon>
        <taxon>Psychodidae</taxon>
        <taxon>Lutzomyia</taxon>
        <taxon>Lutzomyia</taxon>
    </lineage>
</organism>
<dbReference type="Gene3D" id="2.40.30.330">
    <property type="entry name" value="Pre-mRNA cleavage complex subunit Clp1, C-terminal domain"/>
    <property type="match status" value="1"/>
</dbReference>
<dbReference type="VEuPathDB" id="VectorBase:LLONM1_000154"/>
<dbReference type="FunFam" id="2.40.30.330:FF:000001">
    <property type="entry name" value="Protein CLP1 homolog"/>
    <property type="match status" value="1"/>
</dbReference>
<name>A0A1B0CM03_LUTLO</name>
<dbReference type="InterPro" id="IPR010655">
    <property type="entry name" value="Clp1_C"/>
</dbReference>
<feature type="domain" description="Clp1 C-terminal" evidence="1">
    <location>
        <begin position="1"/>
        <end position="85"/>
    </location>
</feature>
<dbReference type="InterPro" id="IPR045116">
    <property type="entry name" value="Clp1/Grc3"/>
</dbReference>
<dbReference type="GO" id="GO:0005634">
    <property type="term" value="C:nucleus"/>
    <property type="evidence" value="ECO:0007669"/>
    <property type="project" value="TreeGrafter"/>
</dbReference>
<dbReference type="GO" id="GO:0051731">
    <property type="term" value="F:polynucleotide 5'-hydroxyl-kinase activity"/>
    <property type="evidence" value="ECO:0007669"/>
    <property type="project" value="InterPro"/>
</dbReference>
<accession>A0A1B0CM03</accession>
<evidence type="ECO:0000313" key="3">
    <source>
        <dbReference type="Proteomes" id="UP000092461"/>
    </source>
</evidence>
<sequence length="87" mass="9539">MPLGMKAEDNMTKLVAVQPGLNLLHHILAVSFAESAEDDVIQTNVAGFVCVGQVDMERQVVTILSPQPRPLPNTILLFSDLQFVDNH</sequence>
<dbReference type="Pfam" id="PF06807">
    <property type="entry name" value="Clp1"/>
    <property type="match status" value="1"/>
</dbReference>
<dbReference type="InterPro" id="IPR038238">
    <property type="entry name" value="Clp1_C_sf"/>
</dbReference>
<protein>
    <recommendedName>
        <fullName evidence="1">Clp1 C-terminal domain-containing protein</fullName>
    </recommendedName>
</protein>
<dbReference type="VEuPathDB" id="VectorBase:LLOJ005691"/>
<dbReference type="GO" id="GO:0031124">
    <property type="term" value="P:mRNA 3'-end processing"/>
    <property type="evidence" value="ECO:0007669"/>
    <property type="project" value="InterPro"/>
</dbReference>
<evidence type="ECO:0000259" key="1">
    <source>
        <dbReference type="Pfam" id="PF06807"/>
    </source>
</evidence>
<dbReference type="GO" id="GO:0006388">
    <property type="term" value="P:tRNA splicing, via endonucleolytic cleavage and ligation"/>
    <property type="evidence" value="ECO:0007669"/>
    <property type="project" value="TreeGrafter"/>
</dbReference>